<dbReference type="CDD" id="cd02152">
    <property type="entry name" value="OAT"/>
    <property type="match status" value="1"/>
</dbReference>
<comment type="catalytic activity">
    <reaction evidence="8">
        <text>N(2)-acetyl-L-ornithine + L-glutamate = N-acetyl-L-glutamate + L-ornithine</text>
        <dbReference type="Rhea" id="RHEA:15349"/>
        <dbReference type="ChEBI" id="CHEBI:29985"/>
        <dbReference type="ChEBI" id="CHEBI:44337"/>
        <dbReference type="ChEBI" id="CHEBI:46911"/>
        <dbReference type="ChEBI" id="CHEBI:57805"/>
        <dbReference type="EC" id="2.3.1.35"/>
    </reaction>
</comment>
<dbReference type="Pfam" id="PF01960">
    <property type="entry name" value="ArgJ"/>
    <property type="match status" value="1"/>
</dbReference>
<accession>B4CZS9</accession>
<dbReference type="Gene3D" id="3.10.20.340">
    <property type="entry name" value="ArgJ beta chain, C-terminal domain"/>
    <property type="match status" value="1"/>
</dbReference>
<keyword evidence="6 8" id="KW-0068">Autocatalytic cleavage</keyword>
<dbReference type="SUPFAM" id="SSF56266">
    <property type="entry name" value="DmpA/ArgJ-like"/>
    <property type="match status" value="1"/>
</dbReference>
<keyword evidence="5 8" id="KW-0808">Transferase</keyword>
<dbReference type="InterPro" id="IPR042195">
    <property type="entry name" value="ArgJ_beta_C"/>
</dbReference>
<dbReference type="InterPro" id="IPR016117">
    <property type="entry name" value="ArgJ-like_dom_sf"/>
</dbReference>
<dbReference type="AlphaFoldDB" id="B4CZS9"/>
<feature type="binding site" evidence="8">
    <location>
        <position position="180"/>
    </location>
    <ligand>
        <name>substrate</name>
    </ligand>
</feature>
<feature type="binding site" evidence="8">
    <location>
        <position position="154"/>
    </location>
    <ligand>
        <name>substrate</name>
    </ligand>
</feature>
<keyword evidence="3 8" id="KW-0055">Arginine biosynthesis</keyword>
<feature type="chain" id="PRO_5023451428" description="Arginine biosynthesis bifunctional protein ArgJ alpha chain" evidence="8">
    <location>
        <begin position="1"/>
        <end position="190"/>
    </location>
</feature>
<dbReference type="GO" id="GO:0004042">
    <property type="term" value="F:L-glutamate N-acetyltransferase activity"/>
    <property type="evidence" value="ECO:0007669"/>
    <property type="project" value="UniProtKB-UniRule"/>
</dbReference>
<dbReference type="eggNOG" id="COG1364">
    <property type="taxonomic scope" value="Bacteria"/>
</dbReference>
<comment type="caution">
    <text evidence="9">The sequence shown here is derived from an EMBL/GenBank/DDBJ whole genome shotgun (WGS) entry which is preliminary data.</text>
</comment>
<dbReference type="RefSeq" id="WP_006979492.1">
    <property type="nucleotide sequence ID" value="NZ_ABVL01000005.1"/>
</dbReference>
<dbReference type="NCBIfam" id="TIGR00120">
    <property type="entry name" value="ArgJ"/>
    <property type="match status" value="1"/>
</dbReference>
<feature type="site" description="Involved in the stabilization of negative charge on the oxyanion by the formation of the oxyanion hole" evidence="8">
    <location>
        <position position="117"/>
    </location>
</feature>
<keyword evidence="4 8" id="KW-0028">Amino-acid biosynthesis</keyword>
<comment type="pathway">
    <text evidence="8">Amino-acid biosynthesis; L-arginine biosynthesis; N(2)-acetyl-L-ornithine from L-glutamate: step 1/4.</text>
</comment>
<dbReference type="GO" id="GO:0005737">
    <property type="term" value="C:cytoplasm"/>
    <property type="evidence" value="ECO:0007669"/>
    <property type="project" value="UniProtKB-SubCell"/>
</dbReference>
<feature type="binding site" evidence="8">
    <location>
        <position position="399"/>
    </location>
    <ligand>
        <name>substrate</name>
    </ligand>
</feature>
<dbReference type="InParanoid" id="B4CZS9"/>
<organism evidence="9 10">
    <name type="scientific">Chthoniobacter flavus Ellin428</name>
    <dbReference type="NCBI Taxonomy" id="497964"/>
    <lineage>
        <taxon>Bacteria</taxon>
        <taxon>Pseudomonadati</taxon>
        <taxon>Verrucomicrobiota</taxon>
        <taxon>Spartobacteria</taxon>
        <taxon>Chthoniobacterales</taxon>
        <taxon>Chthoniobacteraceae</taxon>
        <taxon>Chthoniobacter</taxon>
    </lineage>
</organism>
<dbReference type="FunFam" id="3.60.70.12:FF:000001">
    <property type="entry name" value="Arginine biosynthesis bifunctional protein ArgJ, chloroplastic"/>
    <property type="match status" value="1"/>
</dbReference>
<comment type="pathway">
    <text evidence="8">Amino-acid biosynthesis; L-arginine biosynthesis; L-ornithine and N-acetyl-L-glutamate from L-glutamate and N(2)-acetyl-L-ornithine (cyclic): step 1/1.</text>
</comment>
<dbReference type="PANTHER" id="PTHR23100:SF0">
    <property type="entry name" value="ARGININE BIOSYNTHESIS BIFUNCTIONAL PROTEIN ARGJ, MITOCHONDRIAL"/>
    <property type="match status" value="1"/>
</dbReference>
<keyword evidence="8" id="KW-0963">Cytoplasm</keyword>
<dbReference type="PANTHER" id="PTHR23100">
    <property type="entry name" value="ARGININE BIOSYNTHESIS BIFUNCTIONAL PROTEIN ARGJ"/>
    <property type="match status" value="1"/>
</dbReference>
<comment type="subcellular location">
    <subcellularLocation>
        <location evidence="8">Cytoplasm</location>
    </subcellularLocation>
</comment>
<evidence type="ECO:0000256" key="7">
    <source>
        <dbReference type="ARBA" id="ARBA00023315"/>
    </source>
</evidence>
<dbReference type="GO" id="GO:0006592">
    <property type="term" value="P:ornithine biosynthetic process"/>
    <property type="evidence" value="ECO:0007669"/>
    <property type="project" value="TreeGrafter"/>
</dbReference>
<feature type="site" description="Involved in the stabilization of negative charge on the oxyanion by the formation of the oxyanion hole" evidence="8">
    <location>
        <position position="118"/>
    </location>
</feature>
<dbReference type="EC" id="2.3.1.1" evidence="8"/>
<dbReference type="Proteomes" id="UP000005824">
    <property type="component" value="Unassembled WGS sequence"/>
</dbReference>
<evidence type="ECO:0000256" key="8">
    <source>
        <dbReference type="HAMAP-Rule" id="MF_01106"/>
    </source>
</evidence>
<proteinExistence type="inferred from homology"/>
<evidence type="ECO:0000256" key="1">
    <source>
        <dbReference type="ARBA" id="ARBA00006774"/>
    </source>
</evidence>
<feature type="site" description="Cleavage; by autolysis" evidence="8">
    <location>
        <begin position="190"/>
        <end position="191"/>
    </location>
</feature>
<evidence type="ECO:0000256" key="4">
    <source>
        <dbReference type="ARBA" id="ARBA00022605"/>
    </source>
</evidence>
<keyword evidence="8" id="KW-0511">Multifunctional enzyme</keyword>
<sequence length="402" mass="42442">MSYTEISGGVTAAQGFLAGSVYCGIKASNANRPDIALIYSPQPTVVAGTFTTNKVKAAPVRVSMAHLRGNDVRAIVANAGNANACTGVAGIETAKRMAAATAKALKLRPRQVMVCSTGRIGVPLPIGKMVTAIAKLPEAVKNNGSRRAAEAIMTSDTFAKEIAVEFELDGKPVRIGGIAKGAGMIDPNMATMLCFISTDAAIEKKQLQEALSASVEQSFNRITVDGDMSTNDTVIILANGTAGNKSLRQGAAGMKLFQRALDHVTRNLARMIVEDGEGVTKFVEVHVNGAANLADARKAAEAVANSTLTKCAWFGGDPNWGRIMDALGYCDAKMREENVDIFYDGLIAVKGGMASKTPFSKLKKIVAQKKLTITIDLHVGSADYTVFTTDLSTDYVKLNMGE</sequence>
<comment type="function">
    <text evidence="8">Catalyzes two activities which are involved in the cyclic version of arginine biosynthesis: the synthesis of N-acetylglutamate from glutamate and acetyl-CoA as the acetyl donor, and of ornithine by transacetylation between N(2)-acetylornithine and glutamate.</text>
</comment>
<dbReference type="NCBIfam" id="NF003802">
    <property type="entry name" value="PRK05388.1"/>
    <property type="match status" value="1"/>
</dbReference>
<dbReference type="EC" id="2.3.1.35" evidence="8"/>
<comment type="subunit">
    <text evidence="2 8">Heterotetramer of two alpha and two beta chains.</text>
</comment>
<reference evidence="9 10" key="1">
    <citation type="journal article" date="2011" name="J. Bacteriol.">
        <title>Genome sequence of Chthoniobacter flavus Ellin428, an aerobic heterotrophic soil bacterium.</title>
        <authorList>
            <person name="Kant R."/>
            <person name="van Passel M.W."/>
            <person name="Palva A."/>
            <person name="Lucas S."/>
            <person name="Lapidus A."/>
            <person name="Glavina Del Rio T."/>
            <person name="Dalin E."/>
            <person name="Tice H."/>
            <person name="Bruce D."/>
            <person name="Goodwin L."/>
            <person name="Pitluck S."/>
            <person name="Larimer F.W."/>
            <person name="Land M.L."/>
            <person name="Hauser L."/>
            <person name="Sangwan P."/>
            <person name="de Vos W.M."/>
            <person name="Janssen P.H."/>
            <person name="Smidt H."/>
        </authorList>
    </citation>
    <scope>NUCLEOTIDE SEQUENCE [LARGE SCALE GENOMIC DNA]</scope>
    <source>
        <strain evidence="9 10">Ellin428</strain>
    </source>
</reference>
<comment type="similarity">
    <text evidence="1 8">Belongs to the ArgJ family.</text>
</comment>
<keyword evidence="7 8" id="KW-0012">Acyltransferase</keyword>
<dbReference type="UniPathway" id="UPA00068">
    <property type="reaction ID" value="UER00106"/>
</dbReference>
<keyword evidence="10" id="KW-1185">Reference proteome</keyword>
<dbReference type="EMBL" id="ABVL01000005">
    <property type="protein sequence ID" value="EDY20243.1"/>
    <property type="molecule type" value="Genomic_DNA"/>
</dbReference>
<gene>
    <name evidence="8" type="primary">argJ</name>
    <name evidence="9" type="ORF">CfE428DRAFT_2167</name>
</gene>
<dbReference type="STRING" id="497964.CfE428DRAFT_2167"/>
<feature type="active site" description="Nucleophile" evidence="8">
    <location>
        <position position="191"/>
    </location>
</feature>
<comment type="catalytic activity">
    <reaction evidence="8">
        <text>L-glutamate + acetyl-CoA = N-acetyl-L-glutamate + CoA + H(+)</text>
        <dbReference type="Rhea" id="RHEA:24292"/>
        <dbReference type="ChEBI" id="CHEBI:15378"/>
        <dbReference type="ChEBI" id="CHEBI:29985"/>
        <dbReference type="ChEBI" id="CHEBI:44337"/>
        <dbReference type="ChEBI" id="CHEBI:57287"/>
        <dbReference type="ChEBI" id="CHEBI:57288"/>
        <dbReference type="EC" id="2.3.1.1"/>
    </reaction>
</comment>
<dbReference type="Gene3D" id="3.60.70.12">
    <property type="entry name" value="L-amino peptidase D-ALA esterase/amidase"/>
    <property type="match status" value="1"/>
</dbReference>
<name>B4CZS9_9BACT</name>
<protein>
    <recommendedName>
        <fullName evidence="8">Arginine biosynthesis bifunctional protein ArgJ</fullName>
    </recommendedName>
    <domain>
        <recommendedName>
            <fullName evidence="8">Glutamate N-acetyltransferase</fullName>
            <ecNumber evidence="8">2.3.1.35</ecNumber>
        </recommendedName>
        <alternativeName>
            <fullName evidence="8">Ornithine acetyltransferase</fullName>
            <shortName evidence="8">OATase</shortName>
        </alternativeName>
        <alternativeName>
            <fullName evidence="8">Ornithine transacetylase</fullName>
        </alternativeName>
    </domain>
    <domain>
        <recommendedName>
            <fullName evidence="8">Amino-acid acetyltransferase</fullName>
            <ecNumber evidence="8">2.3.1.1</ecNumber>
        </recommendedName>
        <alternativeName>
            <fullName evidence="8">N-acetylglutamate synthase</fullName>
            <shortName evidence="8">AGSase</shortName>
        </alternativeName>
    </domain>
    <component>
        <recommendedName>
            <fullName evidence="8">Arginine biosynthesis bifunctional protein ArgJ alpha chain</fullName>
        </recommendedName>
    </component>
    <component>
        <recommendedName>
            <fullName evidence="8">Arginine biosynthesis bifunctional protein ArgJ beta chain</fullName>
        </recommendedName>
    </component>
</protein>
<evidence type="ECO:0000313" key="9">
    <source>
        <dbReference type="EMBL" id="EDY20243.1"/>
    </source>
</evidence>
<evidence type="ECO:0000256" key="6">
    <source>
        <dbReference type="ARBA" id="ARBA00022813"/>
    </source>
</evidence>
<evidence type="ECO:0000256" key="2">
    <source>
        <dbReference type="ARBA" id="ARBA00011475"/>
    </source>
</evidence>
<dbReference type="InterPro" id="IPR002813">
    <property type="entry name" value="Arg_biosynth_ArgJ"/>
</dbReference>
<evidence type="ECO:0000256" key="3">
    <source>
        <dbReference type="ARBA" id="ARBA00022571"/>
    </source>
</evidence>
<feature type="binding site" evidence="8">
    <location>
        <position position="277"/>
    </location>
    <ligand>
        <name>substrate</name>
    </ligand>
</feature>
<dbReference type="GO" id="GO:0006526">
    <property type="term" value="P:L-arginine biosynthetic process"/>
    <property type="evidence" value="ECO:0007669"/>
    <property type="project" value="UniProtKB-UniRule"/>
</dbReference>
<dbReference type="GO" id="GO:0004358">
    <property type="term" value="F:L-glutamate N-acetyltransferase activity, acting on acetyl-L-ornithine as donor"/>
    <property type="evidence" value="ECO:0007669"/>
    <property type="project" value="UniProtKB-UniRule"/>
</dbReference>
<comment type="caution">
    <text evidence="8">Lacks conserved residue(s) required for the propagation of feature annotation.</text>
</comment>
<evidence type="ECO:0000256" key="5">
    <source>
        <dbReference type="ARBA" id="ARBA00022679"/>
    </source>
</evidence>
<dbReference type="HAMAP" id="MF_01106">
    <property type="entry name" value="ArgJ"/>
    <property type="match status" value="1"/>
</dbReference>
<evidence type="ECO:0000313" key="10">
    <source>
        <dbReference type="Proteomes" id="UP000005824"/>
    </source>
</evidence>
<feature type="binding site" evidence="8">
    <location>
        <position position="191"/>
    </location>
    <ligand>
        <name>substrate</name>
    </ligand>
</feature>
<feature type="chain" id="PRO_5023451429" description="Arginine biosynthesis bifunctional protein ArgJ beta chain" evidence="8">
    <location>
        <begin position="191"/>
        <end position="402"/>
    </location>
</feature>